<reference evidence="4 5" key="1">
    <citation type="submission" date="2016-12" db="EMBL/GenBank/DDBJ databases">
        <authorList>
            <person name="Song W.-J."/>
            <person name="Kurnit D.M."/>
        </authorList>
    </citation>
    <scope>NUCLEOTIDE SEQUENCE [LARGE SCALE GENOMIC DNA]</scope>
    <source>
        <strain evidence="4 5">DSM 11393</strain>
    </source>
</reference>
<dbReference type="STRING" id="1121455.SAMN02745728_00766"/>
<dbReference type="GO" id="GO:0051604">
    <property type="term" value="P:protein maturation"/>
    <property type="evidence" value="ECO:0007669"/>
    <property type="project" value="TreeGrafter"/>
</dbReference>
<protein>
    <submittedName>
        <fullName evidence="4">Hydrogenase maturation protein, carbamoyl dehydratase HypE</fullName>
    </submittedName>
</protein>
<evidence type="ECO:0000313" key="5">
    <source>
        <dbReference type="Proteomes" id="UP000186469"/>
    </source>
</evidence>
<dbReference type="Proteomes" id="UP000186469">
    <property type="component" value="Unassembled WGS sequence"/>
</dbReference>
<sequence length="355" mass="38256">MSKDSKTKFIGNLLLDYGSGGQASHRLINDLFLHYFDNPILRQMNDAAELHLSGHLAISTDSYTVTPLEFKGGNIGSLAVHGTVNDVAMLGSKVRYLSTAFILEEGLDMQLLERIVKSMAEAAKEAEVLIVTGDTKVVPKGAVDKIFINTTGLGEIISNNPPSGSKAQAGDVVLISGTMGDHGLTIMAARENLPLGAALKSDSAPLNLIIEELIQNIPEIHVLRDPTRGGLATTLNEITMQSSVVCKIEESLIPVLNDVKQGCSILGLDPLYLANEGKLICILPKQYQDKALEIMHKHKASQNACYIGEIFAPGNIELKRQRTLNAKAGQVLLETPLGGTRLLSMLEGEQLPRIC</sequence>
<dbReference type="RefSeq" id="WP_072696457.1">
    <property type="nucleotide sequence ID" value="NZ_FRDI01000003.1"/>
</dbReference>
<dbReference type="PANTHER" id="PTHR30303:SF0">
    <property type="entry name" value="CARBAMOYL DEHYDRATASE HYPE"/>
    <property type="match status" value="1"/>
</dbReference>
<dbReference type="InterPro" id="IPR011854">
    <property type="entry name" value="HypE"/>
</dbReference>
<dbReference type="SUPFAM" id="SSF55326">
    <property type="entry name" value="PurM N-terminal domain-like"/>
    <property type="match status" value="1"/>
</dbReference>
<dbReference type="OrthoDB" id="9801934at2"/>
<name>A0A1M7SCN3_9BACT</name>
<dbReference type="InterPro" id="IPR010918">
    <property type="entry name" value="PurM-like_C_dom"/>
</dbReference>
<evidence type="ECO:0000256" key="1">
    <source>
        <dbReference type="ARBA" id="ARBA00006243"/>
    </source>
</evidence>
<dbReference type="InterPro" id="IPR016188">
    <property type="entry name" value="PurM-like_N"/>
</dbReference>
<dbReference type="CDD" id="cd02197">
    <property type="entry name" value="HypE"/>
    <property type="match status" value="1"/>
</dbReference>
<feature type="domain" description="PurM-like N-terminal" evidence="2">
    <location>
        <begin position="46"/>
        <end position="156"/>
    </location>
</feature>
<dbReference type="EMBL" id="FRDI01000003">
    <property type="protein sequence ID" value="SHN56240.1"/>
    <property type="molecule type" value="Genomic_DNA"/>
</dbReference>
<dbReference type="Gene3D" id="3.30.1330.10">
    <property type="entry name" value="PurM-like, N-terminal domain"/>
    <property type="match status" value="1"/>
</dbReference>
<feature type="domain" description="PurM-like C-terminal" evidence="3">
    <location>
        <begin position="168"/>
        <end position="318"/>
    </location>
</feature>
<comment type="similarity">
    <text evidence="1">Belongs to the HypE family.</text>
</comment>
<dbReference type="Gene3D" id="3.90.650.10">
    <property type="entry name" value="PurM-like C-terminal domain"/>
    <property type="match status" value="1"/>
</dbReference>
<accession>A0A1M7SCN3</accession>
<evidence type="ECO:0000259" key="2">
    <source>
        <dbReference type="Pfam" id="PF00586"/>
    </source>
</evidence>
<dbReference type="PANTHER" id="PTHR30303">
    <property type="entry name" value="HYDROGENASE ISOENZYMES FORMATION PROTEIN HYPE"/>
    <property type="match status" value="1"/>
</dbReference>
<dbReference type="SUPFAM" id="SSF56042">
    <property type="entry name" value="PurM C-terminal domain-like"/>
    <property type="match status" value="1"/>
</dbReference>
<organism evidence="4 5">
    <name type="scientific">Desulfovibrio litoralis DSM 11393</name>
    <dbReference type="NCBI Taxonomy" id="1121455"/>
    <lineage>
        <taxon>Bacteria</taxon>
        <taxon>Pseudomonadati</taxon>
        <taxon>Thermodesulfobacteriota</taxon>
        <taxon>Desulfovibrionia</taxon>
        <taxon>Desulfovibrionales</taxon>
        <taxon>Desulfovibrionaceae</taxon>
        <taxon>Desulfovibrio</taxon>
    </lineage>
</organism>
<dbReference type="AlphaFoldDB" id="A0A1M7SCN3"/>
<dbReference type="Pfam" id="PF02769">
    <property type="entry name" value="AIRS_C"/>
    <property type="match status" value="1"/>
</dbReference>
<proteinExistence type="inferred from homology"/>
<dbReference type="NCBIfam" id="TIGR02124">
    <property type="entry name" value="hypE"/>
    <property type="match status" value="1"/>
</dbReference>
<gene>
    <name evidence="4" type="ORF">SAMN02745728_00766</name>
</gene>
<dbReference type="Pfam" id="PF00586">
    <property type="entry name" value="AIRS"/>
    <property type="match status" value="1"/>
</dbReference>
<dbReference type="InterPro" id="IPR036921">
    <property type="entry name" value="PurM-like_N_sf"/>
</dbReference>
<evidence type="ECO:0000259" key="3">
    <source>
        <dbReference type="Pfam" id="PF02769"/>
    </source>
</evidence>
<keyword evidence="5" id="KW-1185">Reference proteome</keyword>
<dbReference type="PIRSF" id="PIRSF005644">
    <property type="entry name" value="Hdrgns_mtr_HypE"/>
    <property type="match status" value="1"/>
</dbReference>
<dbReference type="InterPro" id="IPR036676">
    <property type="entry name" value="PurM-like_C_sf"/>
</dbReference>
<evidence type="ECO:0000313" key="4">
    <source>
        <dbReference type="EMBL" id="SHN56240.1"/>
    </source>
</evidence>